<name>A0A8J7DCQ5_DESMC</name>
<dbReference type="NCBIfam" id="NF042913">
    <property type="entry name" value="CyRepA1"/>
    <property type="match status" value="1"/>
</dbReference>
<dbReference type="GO" id="GO:0016787">
    <property type="term" value="F:hydrolase activity"/>
    <property type="evidence" value="ECO:0007669"/>
    <property type="project" value="InterPro"/>
</dbReference>
<gene>
    <name evidence="3" type="ORF">IQ276_09085</name>
</gene>
<dbReference type="GO" id="GO:0003677">
    <property type="term" value="F:DNA binding"/>
    <property type="evidence" value="ECO:0007669"/>
    <property type="project" value="InterPro"/>
</dbReference>
<evidence type="ECO:0000259" key="1">
    <source>
        <dbReference type="Pfam" id="PF04851"/>
    </source>
</evidence>
<dbReference type="AlphaFoldDB" id="A0A8J7DCQ5"/>
<dbReference type="Gene3D" id="3.40.50.300">
    <property type="entry name" value="P-loop containing nucleotide triphosphate hydrolases"/>
    <property type="match status" value="1"/>
</dbReference>
<reference evidence="3" key="1">
    <citation type="submission" date="2020-10" db="EMBL/GenBank/DDBJ databases">
        <authorList>
            <person name="Castelo-Branco R."/>
            <person name="Eusebio N."/>
            <person name="Adriana R."/>
            <person name="Vieira A."/>
            <person name="Brugerolle De Fraissinette N."/>
            <person name="Rezende De Castro R."/>
            <person name="Schneider M.P."/>
            <person name="Vasconcelos V."/>
            <person name="Leao P.N."/>
        </authorList>
    </citation>
    <scope>NUCLEOTIDE SEQUENCE</scope>
    <source>
        <strain evidence="3">LEGE 12446</strain>
    </source>
</reference>
<dbReference type="SUPFAM" id="SSF52540">
    <property type="entry name" value="P-loop containing nucleoside triphosphate hydrolases"/>
    <property type="match status" value="1"/>
</dbReference>
<dbReference type="Pfam" id="PF12965">
    <property type="entry name" value="DUF3854"/>
    <property type="match status" value="1"/>
</dbReference>
<dbReference type="InterPro" id="IPR024385">
    <property type="entry name" value="DUF3854"/>
</dbReference>
<evidence type="ECO:0000313" key="3">
    <source>
        <dbReference type="EMBL" id="MBE9022575.1"/>
    </source>
</evidence>
<dbReference type="EMBL" id="JADEXS010000089">
    <property type="protein sequence ID" value="MBE9022575.1"/>
    <property type="molecule type" value="Genomic_DNA"/>
</dbReference>
<dbReference type="PANTHER" id="PTHR34985:SF1">
    <property type="entry name" value="SLR0554 PROTEIN"/>
    <property type="match status" value="1"/>
</dbReference>
<comment type="caution">
    <text evidence="3">The sequence shown here is derived from an EMBL/GenBank/DDBJ whole genome shotgun (WGS) entry which is preliminary data.</text>
</comment>
<accession>A0A8J7DCQ5</accession>
<dbReference type="InterPro" id="IPR049996">
    <property type="entry name" value="Slr7037-like"/>
</dbReference>
<dbReference type="InterPro" id="IPR034154">
    <property type="entry name" value="TOPRIM_DnaG/twinkle"/>
</dbReference>
<feature type="domain" description="DUF3854" evidence="2">
    <location>
        <begin position="165"/>
        <end position="291"/>
    </location>
</feature>
<dbReference type="InterPro" id="IPR006935">
    <property type="entry name" value="Helicase/UvrB_N"/>
</dbReference>
<dbReference type="GO" id="GO:0005524">
    <property type="term" value="F:ATP binding"/>
    <property type="evidence" value="ECO:0007669"/>
    <property type="project" value="InterPro"/>
</dbReference>
<dbReference type="PANTHER" id="PTHR34985">
    <property type="entry name" value="SLR0554 PROTEIN"/>
    <property type="match status" value="1"/>
</dbReference>
<evidence type="ECO:0000313" key="4">
    <source>
        <dbReference type="Proteomes" id="UP000622533"/>
    </source>
</evidence>
<organism evidence="3 4">
    <name type="scientific">Desmonostoc muscorum LEGE 12446</name>
    <dbReference type="NCBI Taxonomy" id="1828758"/>
    <lineage>
        <taxon>Bacteria</taxon>
        <taxon>Bacillati</taxon>
        <taxon>Cyanobacteriota</taxon>
        <taxon>Cyanophyceae</taxon>
        <taxon>Nostocales</taxon>
        <taxon>Nostocaceae</taxon>
        <taxon>Desmonostoc</taxon>
    </lineage>
</organism>
<dbReference type="CDD" id="cd01029">
    <property type="entry name" value="TOPRIM_primases"/>
    <property type="match status" value="1"/>
</dbReference>
<evidence type="ECO:0000259" key="2">
    <source>
        <dbReference type="Pfam" id="PF12965"/>
    </source>
</evidence>
<protein>
    <submittedName>
        <fullName evidence="3">DUF3854 domain-containing protein</fullName>
    </submittedName>
</protein>
<keyword evidence="4" id="KW-1185">Reference proteome</keyword>
<dbReference type="Pfam" id="PF04851">
    <property type="entry name" value="ResIII"/>
    <property type="match status" value="1"/>
</dbReference>
<sequence>MGAMPLHFSASISRGNMTTISSENQHLTEWLNSGVDEEIIALNVRSLSGTLPYEYLLYSPKISRRNDGRLRDRDLKKYQHIELGGWWCNGVDPLNNYVLMMWGCFKPDHPRRDRQKIHKLIKYEHPFREETRAFFLLVPNRIWVKVSNRSGIPITEEDLQHPGGFWHWVVKHNVPVTIVEGVKKAGALLTAGYAAIAIPGVNAGYRTPQDEYGNAIGKPFLIPDLKHFATQGRQVNICFDQDNKPETVQRVRTAISRMGRLLVNEGCSLRVIDLPLGAEKGVDDFIVVKGQPAFDALYNTAVALELWEIKLFTLLTYPPAIALNQRFLGQLLVPEGEKLIILKAPKGTGKTEWLATEVAKAHDQERRVLIITHRIQLGEALCNRFGVNYVTEVRTNETGTLLGYGVCVDSLHQESQARFNPNDWANDVIIIDECDQVFWHLLNSGTEVQKRRVSVLKNLKQLVQNVLGSSQGKIYLSSADVSDTDVKYVLSLAGEYRVNPFVIVNNYRHVAGNCYNYSGNNPKNLIAALDKAIAKGGHHLLCCSAQKAKSKWGTQALEERFRRKFPHLRILRIDSESVADPSHPAFGCISHLNEILTQYDLVIASPSLETGVSIDIRGHFDGVWGIFQGVQPVNSVRQMLARVRETVDRHVWVREWGMSVVGNGSTSIGGLLRSQHVATQANIALLSAADNADLSYIDQNFQPESLQTWGKRGSVINVEMRRYRESVLAGLVEDGYTVIDADDADDDESGAVIESVKAASVELYAAECQAIANSDELSGAELKKLQDKRAKTKTERHQQRKAELSRRYEIDVTPELVEKDDDGWYPQLRMHYYLTLGREFLTNRDAKRAAAQLEAGENSIWKPDFNKGQLLPAVLLLENLNLLQFLTPDVQLRGSDEKMLEFKALAVQHRHVIKNYLNVSISEKLTPVAIAQKLLAKIDLKLDYVGRLGKRENRECVYQFVAPDDQRNSIFGQWLNRDELFLSESVSVTNNIELQTPGIDTESLDNSQTFTQEDPEVLGWKGLHLKLRQGLGSVGHFYQQMVSQIGEAVGVADGEPYWNAYLGQWQVWVNNGSRVYVCGVRLVGGGVVRESFDKELSNLCFRFRLTSFFRDSNCTNSKQ</sequence>
<proteinExistence type="predicted"/>
<dbReference type="InterPro" id="IPR027417">
    <property type="entry name" value="P-loop_NTPase"/>
</dbReference>
<dbReference type="Proteomes" id="UP000622533">
    <property type="component" value="Unassembled WGS sequence"/>
</dbReference>
<feature type="domain" description="Helicase/UvrB N-terminal" evidence="1">
    <location>
        <begin position="335"/>
        <end position="434"/>
    </location>
</feature>